<comment type="similarity">
    <text evidence="1 4">Belongs to the glycosyl hydrolase 17 family.</text>
</comment>
<keyword evidence="3" id="KW-0326">Glycosidase</keyword>
<evidence type="ECO:0008006" key="7">
    <source>
        <dbReference type="Google" id="ProtNLM"/>
    </source>
</evidence>
<dbReference type="Gene3D" id="3.20.20.80">
    <property type="entry name" value="Glycosidases"/>
    <property type="match status" value="1"/>
</dbReference>
<comment type="caution">
    <text evidence="5">The sequence shown here is derived from an EMBL/GenBank/DDBJ whole genome shotgun (WGS) entry which is preliminary data.</text>
</comment>
<dbReference type="InterPro" id="IPR017853">
    <property type="entry name" value="GH"/>
</dbReference>
<gene>
    <name evidence="5" type="ORF">NE237_008977</name>
</gene>
<evidence type="ECO:0000256" key="4">
    <source>
        <dbReference type="RuleBase" id="RU004335"/>
    </source>
</evidence>
<dbReference type="Proteomes" id="UP001141806">
    <property type="component" value="Unassembled WGS sequence"/>
</dbReference>
<sequence length="158" mass="17077">MMSFLRQTRSFLMVNAYPFFAYSANGDVISLDYALFRDNPGVMDASNGLLYYTLFDAQIDAVFAAMSTLKYDDLQMMVTGIGWPFKGDENEAGVSEENAATYNDDASTIRGFAASVCGSMGEPIIGALEGSVQNTGASPLELEKDEMLLSDSLLLGLT</sequence>
<dbReference type="InterPro" id="IPR044965">
    <property type="entry name" value="Glyco_hydro_17_plant"/>
</dbReference>
<evidence type="ECO:0000256" key="1">
    <source>
        <dbReference type="ARBA" id="ARBA00008773"/>
    </source>
</evidence>
<dbReference type="SUPFAM" id="SSF51445">
    <property type="entry name" value="(Trans)glycosidases"/>
    <property type="match status" value="1"/>
</dbReference>
<dbReference type="AlphaFoldDB" id="A0A9Q0KWX0"/>
<evidence type="ECO:0000256" key="3">
    <source>
        <dbReference type="ARBA" id="ARBA00023295"/>
    </source>
</evidence>
<dbReference type="GO" id="GO:0004553">
    <property type="term" value="F:hydrolase activity, hydrolyzing O-glycosyl compounds"/>
    <property type="evidence" value="ECO:0007669"/>
    <property type="project" value="InterPro"/>
</dbReference>
<dbReference type="EMBL" id="JAMYWD010000002">
    <property type="protein sequence ID" value="KAJ4978197.1"/>
    <property type="molecule type" value="Genomic_DNA"/>
</dbReference>
<accession>A0A9Q0KWX0</accession>
<evidence type="ECO:0000313" key="5">
    <source>
        <dbReference type="EMBL" id="KAJ4978197.1"/>
    </source>
</evidence>
<keyword evidence="6" id="KW-1185">Reference proteome</keyword>
<dbReference type="InterPro" id="IPR000490">
    <property type="entry name" value="Glyco_hydro_17"/>
</dbReference>
<organism evidence="5 6">
    <name type="scientific">Protea cynaroides</name>
    <dbReference type="NCBI Taxonomy" id="273540"/>
    <lineage>
        <taxon>Eukaryota</taxon>
        <taxon>Viridiplantae</taxon>
        <taxon>Streptophyta</taxon>
        <taxon>Embryophyta</taxon>
        <taxon>Tracheophyta</taxon>
        <taxon>Spermatophyta</taxon>
        <taxon>Magnoliopsida</taxon>
        <taxon>Proteales</taxon>
        <taxon>Proteaceae</taxon>
        <taxon>Protea</taxon>
    </lineage>
</organism>
<name>A0A9Q0KWX0_9MAGN</name>
<dbReference type="OrthoDB" id="1929902at2759"/>
<evidence type="ECO:0000313" key="6">
    <source>
        <dbReference type="Proteomes" id="UP001141806"/>
    </source>
</evidence>
<protein>
    <recommendedName>
        <fullName evidence="7">Glucan endo-1,3-beta-D-glucosidase</fullName>
    </recommendedName>
</protein>
<dbReference type="GO" id="GO:0005975">
    <property type="term" value="P:carbohydrate metabolic process"/>
    <property type="evidence" value="ECO:0007669"/>
    <property type="project" value="InterPro"/>
</dbReference>
<dbReference type="Pfam" id="PF00332">
    <property type="entry name" value="Glyco_hydro_17"/>
    <property type="match status" value="1"/>
</dbReference>
<dbReference type="PANTHER" id="PTHR32227">
    <property type="entry name" value="GLUCAN ENDO-1,3-BETA-GLUCOSIDASE BG1-RELATED-RELATED"/>
    <property type="match status" value="1"/>
</dbReference>
<reference evidence="5" key="1">
    <citation type="journal article" date="2023" name="Plant J.">
        <title>The genome of the king protea, Protea cynaroides.</title>
        <authorList>
            <person name="Chang J."/>
            <person name="Duong T.A."/>
            <person name="Schoeman C."/>
            <person name="Ma X."/>
            <person name="Roodt D."/>
            <person name="Barker N."/>
            <person name="Li Z."/>
            <person name="Van de Peer Y."/>
            <person name="Mizrachi E."/>
        </authorList>
    </citation>
    <scope>NUCLEOTIDE SEQUENCE</scope>
    <source>
        <tissue evidence="5">Young leaves</tissue>
    </source>
</reference>
<proteinExistence type="inferred from homology"/>
<keyword evidence="2" id="KW-0378">Hydrolase</keyword>
<evidence type="ECO:0000256" key="2">
    <source>
        <dbReference type="ARBA" id="ARBA00022801"/>
    </source>
</evidence>